<reference evidence="4" key="2">
    <citation type="submission" date="2020-04" db="EMBL/GenBank/DDBJ databases">
        <authorList>
            <consortium name="NCBI Genome Project"/>
        </authorList>
    </citation>
    <scope>NUCLEOTIDE SEQUENCE</scope>
    <source>
        <strain evidence="4">CBS 781.70</strain>
    </source>
</reference>
<sequence>MTFSASQNGTVIAKSPHVSDPSLQPFLQPSFDPVDFLNGALPHLAVGSQASSQRSSQSIKHVSLQEASSTAQTQLSQLAAQTTRLCNVLTQLTDDILRCGGRLAYEVEVLRGEAIGLSELLNDGLQDEFKRLLPSGLADLSIKEAEDAPLPSQEPAAEKSSCGPNVPITDQPPSPPVQKENGTSTTKSDLLAIPPVSDQTDAVQLSLKQLRTLTFVRARLDAVIRTFGEATKWSVPPSELSLASSFISVSAPTAPGSSTSVDGRSAEDRAQEFAERLRGEVAECIVGPVAEQNGYQEAMRRIAALRELAGVWKGTAEEKARGRFVEGLVRLAEEKQKVREREGAYRRRSGSVRQSERPEGYLEHLARLKEEASFT</sequence>
<evidence type="ECO:0000256" key="1">
    <source>
        <dbReference type="SAM" id="MobiDB-lite"/>
    </source>
</evidence>
<name>A0A6G1G2J9_9PEZI</name>
<dbReference type="GeneID" id="54415425"/>
<dbReference type="OrthoDB" id="5413829at2759"/>
<reference evidence="2 4" key="1">
    <citation type="submission" date="2020-01" db="EMBL/GenBank/DDBJ databases">
        <authorList>
            <consortium name="DOE Joint Genome Institute"/>
            <person name="Haridas S."/>
            <person name="Albert R."/>
            <person name="Binder M."/>
            <person name="Bloem J."/>
            <person name="Labutti K."/>
            <person name="Salamov A."/>
            <person name="Andreopoulos B."/>
            <person name="Baker S.E."/>
            <person name="Barry K."/>
            <person name="Bills G."/>
            <person name="Bluhm B.H."/>
            <person name="Cannon C."/>
            <person name="Castanera R."/>
            <person name="Culley D.E."/>
            <person name="Daum C."/>
            <person name="Ezra D."/>
            <person name="Gonzalez J.B."/>
            <person name="Henrissat B."/>
            <person name="Kuo A."/>
            <person name="Liang C."/>
            <person name="Lipzen A."/>
            <person name="Lutzoni F."/>
            <person name="Magnuson J."/>
            <person name="Mondo S."/>
            <person name="Nolan M."/>
            <person name="Ohm R."/>
            <person name="Pangilinan J."/>
            <person name="Park H.-J."/>
            <person name="Ramirez L."/>
            <person name="Alfaro M."/>
            <person name="Sun H."/>
            <person name="Tritt A."/>
            <person name="Yoshinaga Y."/>
            <person name="Zwiers L.-H."/>
            <person name="Turgeon B.G."/>
            <person name="Goodwin S.B."/>
            <person name="Spatafora J.W."/>
            <person name="Crous P.W."/>
            <person name="Grigoriev I.V."/>
        </authorList>
    </citation>
    <scope>NUCLEOTIDE SEQUENCE</scope>
    <source>
        <strain evidence="2 4">CBS 781.70</strain>
    </source>
</reference>
<evidence type="ECO:0000313" key="4">
    <source>
        <dbReference type="RefSeq" id="XP_033533782.1"/>
    </source>
</evidence>
<evidence type="ECO:0000313" key="2">
    <source>
        <dbReference type="EMBL" id="KAF1812151.1"/>
    </source>
</evidence>
<organism evidence="2">
    <name type="scientific">Eremomyces bilateralis CBS 781.70</name>
    <dbReference type="NCBI Taxonomy" id="1392243"/>
    <lineage>
        <taxon>Eukaryota</taxon>
        <taxon>Fungi</taxon>
        <taxon>Dikarya</taxon>
        <taxon>Ascomycota</taxon>
        <taxon>Pezizomycotina</taxon>
        <taxon>Dothideomycetes</taxon>
        <taxon>Dothideomycetes incertae sedis</taxon>
        <taxon>Eremomycetales</taxon>
        <taxon>Eremomycetaceae</taxon>
        <taxon>Eremomyces</taxon>
    </lineage>
</organism>
<dbReference type="EMBL" id="ML975158">
    <property type="protein sequence ID" value="KAF1812151.1"/>
    <property type="molecule type" value="Genomic_DNA"/>
</dbReference>
<gene>
    <name evidence="2 4" type="ORF">P152DRAFT_26970</name>
</gene>
<dbReference type="Proteomes" id="UP000504638">
    <property type="component" value="Unplaced"/>
</dbReference>
<protein>
    <submittedName>
        <fullName evidence="2 4">Uncharacterized protein</fullName>
    </submittedName>
</protein>
<feature type="region of interest" description="Disordered" evidence="1">
    <location>
        <begin position="146"/>
        <end position="190"/>
    </location>
</feature>
<keyword evidence="3" id="KW-1185">Reference proteome</keyword>
<reference evidence="4" key="3">
    <citation type="submission" date="2025-04" db="UniProtKB">
        <authorList>
            <consortium name="RefSeq"/>
        </authorList>
    </citation>
    <scope>IDENTIFICATION</scope>
    <source>
        <strain evidence="4">CBS 781.70</strain>
    </source>
</reference>
<dbReference type="AlphaFoldDB" id="A0A6G1G2J9"/>
<evidence type="ECO:0000313" key="3">
    <source>
        <dbReference type="Proteomes" id="UP000504638"/>
    </source>
</evidence>
<dbReference type="RefSeq" id="XP_033533782.1">
    <property type="nucleotide sequence ID" value="XM_033674855.1"/>
</dbReference>
<dbReference type="Gene3D" id="6.10.250.2790">
    <property type="match status" value="1"/>
</dbReference>
<accession>A0A6G1G2J9</accession>
<proteinExistence type="predicted"/>